<dbReference type="GO" id="GO:0003700">
    <property type="term" value="F:DNA-binding transcription factor activity"/>
    <property type="evidence" value="ECO:0007669"/>
    <property type="project" value="InterPro"/>
</dbReference>
<sequence length="269" mass="31129">MLGRDKKKPGMSYDWDGLKRQDIGTYVFQYTLSGTGNLEIDGECYALKAGEAFLVEIPSRHRYYLSKDSDGWEFIFITLVGRKAMECWRYIKENNGPILKISPESKLIQLLFGIYQDTIENKITDGYLASARAYEYIMECYRFVREMENHKKDLSDQIAKTLSYMQTHYADPLTLSDIAAASGYSKYYLVRHFQEQLDTTPIKYLTKIRIQKAVDLLMTTRLSISEIAERVGYSNANYFNKVFRKAVGMAAGEFRKRKNPAKIDHVITD</sequence>
<dbReference type="PANTHER" id="PTHR43280">
    <property type="entry name" value="ARAC-FAMILY TRANSCRIPTIONAL REGULATOR"/>
    <property type="match status" value="1"/>
</dbReference>
<feature type="domain" description="HTH araC/xylS-type" evidence="4">
    <location>
        <begin position="159"/>
        <end position="257"/>
    </location>
</feature>
<keyword evidence="1" id="KW-0805">Transcription regulation</keyword>
<dbReference type="Pfam" id="PF12833">
    <property type="entry name" value="HTH_18"/>
    <property type="match status" value="1"/>
</dbReference>
<gene>
    <name evidence="5" type="ORF">SAMN05421663_10392</name>
</gene>
<dbReference type="SUPFAM" id="SSF46689">
    <property type="entry name" value="Homeodomain-like"/>
    <property type="match status" value="2"/>
</dbReference>
<dbReference type="GO" id="GO:0043565">
    <property type="term" value="F:sequence-specific DNA binding"/>
    <property type="evidence" value="ECO:0007669"/>
    <property type="project" value="InterPro"/>
</dbReference>
<keyword evidence="6" id="KW-1185">Reference proteome</keyword>
<dbReference type="Pfam" id="PF02311">
    <property type="entry name" value="AraC_binding"/>
    <property type="match status" value="1"/>
</dbReference>
<evidence type="ECO:0000259" key="4">
    <source>
        <dbReference type="PROSITE" id="PS01124"/>
    </source>
</evidence>
<evidence type="ECO:0000313" key="6">
    <source>
        <dbReference type="Proteomes" id="UP000198666"/>
    </source>
</evidence>
<keyword evidence="2 5" id="KW-0238">DNA-binding</keyword>
<organism evidence="5 6">
    <name type="scientific">Terribacillus halophilus</name>
    <dbReference type="NCBI Taxonomy" id="361279"/>
    <lineage>
        <taxon>Bacteria</taxon>
        <taxon>Bacillati</taxon>
        <taxon>Bacillota</taxon>
        <taxon>Bacilli</taxon>
        <taxon>Bacillales</taxon>
        <taxon>Bacillaceae</taxon>
        <taxon>Terribacillus</taxon>
    </lineage>
</organism>
<dbReference type="InterPro" id="IPR037923">
    <property type="entry name" value="HTH-like"/>
</dbReference>
<evidence type="ECO:0000256" key="2">
    <source>
        <dbReference type="ARBA" id="ARBA00023125"/>
    </source>
</evidence>
<keyword evidence="3" id="KW-0804">Transcription</keyword>
<dbReference type="PRINTS" id="PR00032">
    <property type="entry name" value="HTHARAC"/>
</dbReference>
<dbReference type="PROSITE" id="PS00041">
    <property type="entry name" value="HTH_ARAC_FAMILY_1"/>
    <property type="match status" value="1"/>
</dbReference>
<evidence type="ECO:0000256" key="3">
    <source>
        <dbReference type="ARBA" id="ARBA00023163"/>
    </source>
</evidence>
<dbReference type="AlphaFoldDB" id="A0A1G6MW04"/>
<dbReference type="InterPro" id="IPR018062">
    <property type="entry name" value="HTH_AraC-typ_CS"/>
</dbReference>
<dbReference type="InterPro" id="IPR003313">
    <property type="entry name" value="AraC-bd"/>
</dbReference>
<proteinExistence type="predicted"/>
<evidence type="ECO:0000313" key="5">
    <source>
        <dbReference type="EMBL" id="SDC59778.1"/>
    </source>
</evidence>
<dbReference type="SUPFAM" id="SSF51215">
    <property type="entry name" value="Regulatory protein AraC"/>
    <property type="match status" value="1"/>
</dbReference>
<dbReference type="PANTHER" id="PTHR43280:SF28">
    <property type="entry name" value="HTH-TYPE TRANSCRIPTIONAL ACTIVATOR RHAS"/>
    <property type="match status" value="1"/>
</dbReference>
<dbReference type="InterPro" id="IPR009057">
    <property type="entry name" value="Homeodomain-like_sf"/>
</dbReference>
<accession>A0A1G6MW04</accession>
<evidence type="ECO:0000256" key="1">
    <source>
        <dbReference type="ARBA" id="ARBA00023015"/>
    </source>
</evidence>
<dbReference type="Proteomes" id="UP000198666">
    <property type="component" value="Unassembled WGS sequence"/>
</dbReference>
<reference evidence="6" key="1">
    <citation type="submission" date="2016-10" db="EMBL/GenBank/DDBJ databases">
        <authorList>
            <person name="Varghese N."/>
            <person name="Submissions S."/>
        </authorList>
    </citation>
    <scope>NUCLEOTIDE SEQUENCE [LARGE SCALE GENOMIC DNA]</scope>
    <source>
        <strain evidence="6">DSM 21620</strain>
    </source>
</reference>
<dbReference type="EMBL" id="FMZB01000003">
    <property type="protein sequence ID" value="SDC59778.1"/>
    <property type="molecule type" value="Genomic_DNA"/>
</dbReference>
<dbReference type="STRING" id="361279.SAMN05421663_10392"/>
<dbReference type="Gene3D" id="2.60.120.280">
    <property type="entry name" value="Regulatory protein AraC"/>
    <property type="match status" value="1"/>
</dbReference>
<dbReference type="SMART" id="SM00342">
    <property type="entry name" value="HTH_ARAC"/>
    <property type="match status" value="1"/>
</dbReference>
<dbReference type="InterPro" id="IPR020449">
    <property type="entry name" value="Tscrpt_reg_AraC-type_HTH"/>
</dbReference>
<dbReference type="PROSITE" id="PS01124">
    <property type="entry name" value="HTH_ARAC_FAMILY_2"/>
    <property type="match status" value="1"/>
</dbReference>
<name>A0A1G6MW04_9BACI</name>
<dbReference type="Gene3D" id="1.10.10.60">
    <property type="entry name" value="Homeodomain-like"/>
    <property type="match status" value="2"/>
</dbReference>
<dbReference type="InterPro" id="IPR018060">
    <property type="entry name" value="HTH_AraC"/>
</dbReference>
<protein>
    <submittedName>
        <fullName evidence="5">AraC-type DNA-binding protein</fullName>
    </submittedName>
</protein>